<dbReference type="Gene3D" id="3.40.50.300">
    <property type="entry name" value="P-loop containing nucleotide triphosphate hydrolases"/>
    <property type="match status" value="2"/>
</dbReference>
<evidence type="ECO:0000256" key="10">
    <source>
        <dbReference type="ARBA" id="ARBA00023014"/>
    </source>
</evidence>
<dbReference type="PROSITE" id="PS51193">
    <property type="entry name" value="HELICASE_ATP_BIND_2"/>
    <property type="match status" value="1"/>
</dbReference>
<keyword evidence="8" id="KW-0067">ATP-binding</keyword>
<feature type="domain" description="Helicase ATP-binding" evidence="17">
    <location>
        <begin position="18"/>
        <end position="302"/>
    </location>
</feature>
<dbReference type="GO" id="GO:0090657">
    <property type="term" value="P:telomeric loop disassembly"/>
    <property type="evidence" value="ECO:0007669"/>
    <property type="project" value="TreeGrafter"/>
</dbReference>
<evidence type="ECO:0000259" key="17">
    <source>
        <dbReference type="PROSITE" id="PS51193"/>
    </source>
</evidence>
<evidence type="ECO:0000256" key="16">
    <source>
        <dbReference type="SAM" id="MobiDB-lite"/>
    </source>
</evidence>
<dbReference type="Proteomes" id="UP001432322">
    <property type="component" value="Unassembled WGS sequence"/>
</dbReference>
<evidence type="ECO:0000256" key="11">
    <source>
        <dbReference type="ARBA" id="ARBA00023125"/>
    </source>
</evidence>
<dbReference type="PANTHER" id="PTHR11472">
    <property type="entry name" value="DNA REPAIR DEAD HELICASE RAD3/XP-D SUBFAMILY MEMBER"/>
    <property type="match status" value="1"/>
</dbReference>
<evidence type="ECO:0000256" key="2">
    <source>
        <dbReference type="ARBA" id="ARBA00022485"/>
    </source>
</evidence>
<dbReference type="GO" id="GO:0005634">
    <property type="term" value="C:nucleus"/>
    <property type="evidence" value="ECO:0007669"/>
    <property type="project" value="UniProtKB-SubCell"/>
</dbReference>
<evidence type="ECO:0000256" key="7">
    <source>
        <dbReference type="ARBA" id="ARBA00022806"/>
    </source>
</evidence>
<keyword evidence="6" id="KW-0378">Hydrolase</keyword>
<keyword evidence="4" id="KW-0547">Nucleotide-binding</keyword>
<keyword evidence="14" id="KW-0539">Nucleus</keyword>
<dbReference type="Pfam" id="PF13307">
    <property type="entry name" value="Helicase_C_2"/>
    <property type="match status" value="1"/>
</dbReference>
<proteinExistence type="predicted"/>
<dbReference type="GO" id="GO:0070182">
    <property type="term" value="F:DNA polymerase binding"/>
    <property type="evidence" value="ECO:0007669"/>
    <property type="project" value="TreeGrafter"/>
</dbReference>
<organism evidence="18 19">
    <name type="scientific">Pristionchus fissidentatus</name>
    <dbReference type="NCBI Taxonomy" id="1538716"/>
    <lineage>
        <taxon>Eukaryota</taxon>
        <taxon>Metazoa</taxon>
        <taxon>Ecdysozoa</taxon>
        <taxon>Nematoda</taxon>
        <taxon>Chromadorea</taxon>
        <taxon>Rhabditida</taxon>
        <taxon>Rhabditina</taxon>
        <taxon>Diplogasteromorpha</taxon>
        <taxon>Diplogasteroidea</taxon>
        <taxon>Neodiplogasteridae</taxon>
        <taxon>Pristionchus</taxon>
    </lineage>
</organism>
<dbReference type="Pfam" id="PF06733">
    <property type="entry name" value="DEAD_2"/>
    <property type="match status" value="1"/>
</dbReference>
<gene>
    <name evidence="18" type="ORF">PFISCL1PPCAC_24753</name>
</gene>
<dbReference type="GO" id="GO:0006281">
    <property type="term" value="P:DNA repair"/>
    <property type="evidence" value="ECO:0007669"/>
    <property type="project" value="UniProtKB-KW"/>
</dbReference>
<keyword evidence="3" id="KW-0479">Metal-binding</keyword>
<keyword evidence="15" id="KW-0175">Coiled coil</keyword>
<dbReference type="NCBIfam" id="TIGR00604">
    <property type="entry name" value="rad3"/>
    <property type="match status" value="1"/>
</dbReference>
<dbReference type="SUPFAM" id="SSF52540">
    <property type="entry name" value="P-loop containing nucleoside triphosphate hydrolases"/>
    <property type="match status" value="1"/>
</dbReference>
<feature type="coiled-coil region" evidence="15">
    <location>
        <begin position="274"/>
        <end position="301"/>
    </location>
</feature>
<dbReference type="AlphaFoldDB" id="A0AAV5WR17"/>
<dbReference type="GO" id="GO:0051539">
    <property type="term" value="F:4 iron, 4 sulfur cluster binding"/>
    <property type="evidence" value="ECO:0007669"/>
    <property type="project" value="UniProtKB-KW"/>
</dbReference>
<evidence type="ECO:0000256" key="12">
    <source>
        <dbReference type="ARBA" id="ARBA00023204"/>
    </source>
</evidence>
<dbReference type="GO" id="GO:0003677">
    <property type="term" value="F:DNA binding"/>
    <property type="evidence" value="ECO:0007669"/>
    <property type="project" value="UniProtKB-KW"/>
</dbReference>
<keyword evidence="10" id="KW-0411">Iron-sulfur</keyword>
<evidence type="ECO:0000256" key="3">
    <source>
        <dbReference type="ARBA" id="ARBA00022723"/>
    </source>
</evidence>
<dbReference type="InterPro" id="IPR027417">
    <property type="entry name" value="P-loop_NTPase"/>
</dbReference>
<dbReference type="FunFam" id="3.40.50.300:FF:001352">
    <property type="entry name" value="DNA repair helicase"/>
    <property type="match status" value="1"/>
</dbReference>
<evidence type="ECO:0000313" key="19">
    <source>
        <dbReference type="Proteomes" id="UP001432322"/>
    </source>
</evidence>
<feature type="compositionally biased region" description="Basic and acidic residues" evidence="16">
    <location>
        <begin position="876"/>
        <end position="901"/>
    </location>
</feature>
<evidence type="ECO:0000256" key="5">
    <source>
        <dbReference type="ARBA" id="ARBA00022763"/>
    </source>
</evidence>
<dbReference type="InterPro" id="IPR006554">
    <property type="entry name" value="Helicase-like_DEXD_c2"/>
</dbReference>
<feature type="non-terminal residue" evidence="18">
    <location>
        <position position="1"/>
    </location>
</feature>
<keyword evidence="13" id="KW-0413">Isomerase</keyword>
<reference evidence="18" key="1">
    <citation type="submission" date="2023-10" db="EMBL/GenBank/DDBJ databases">
        <title>Genome assembly of Pristionchus species.</title>
        <authorList>
            <person name="Yoshida K."/>
            <person name="Sommer R.J."/>
        </authorList>
    </citation>
    <scope>NUCLEOTIDE SEQUENCE</scope>
    <source>
        <strain evidence="18">RS5133</strain>
    </source>
</reference>
<keyword evidence="9" id="KW-0408">Iron</keyword>
<comment type="caution">
    <text evidence="18">The sequence shown here is derived from an EMBL/GenBank/DDBJ whole genome shotgun (WGS) entry which is preliminary data.</text>
</comment>
<dbReference type="GO" id="GO:1904430">
    <property type="term" value="P:negative regulation of t-circle formation"/>
    <property type="evidence" value="ECO:0007669"/>
    <property type="project" value="TreeGrafter"/>
</dbReference>
<keyword evidence="5" id="KW-0227">DNA damage</keyword>
<dbReference type="GO" id="GO:0046872">
    <property type="term" value="F:metal ion binding"/>
    <property type="evidence" value="ECO:0007669"/>
    <property type="project" value="UniProtKB-KW"/>
</dbReference>
<dbReference type="Pfam" id="PF23109">
    <property type="entry name" value="ARCH_RTEL1"/>
    <property type="match status" value="1"/>
</dbReference>
<dbReference type="EMBL" id="BTSY01000006">
    <property type="protein sequence ID" value="GMT33456.1"/>
    <property type="molecule type" value="Genomic_DNA"/>
</dbReference>
<dbReference type="GO" id="GO:0016818">
    <property type="term" value="F:hydrolase activity, acting on acid anhydrides, in phosphorus-containing anhydrides"/>
    <property type="evidence" value="ECO:0007669"/>
    <property type="project" value="InterPro"/>
</dbReference>
<evidence type="ECO:0000256" key="14">
    <source>
        <dbReference type="ARBA" id="ARBA00023242"/>
    </source>
</evidence>
<keyword evidence="7" id="KW-0347">Helicase</keyword>
<dbReference type="InterPro" id="IPR010614">
    <property type="entry name" value="RAD3-like_helicase_DEAD"/>
</dbReference>
<evidence type="ECO:0000256" key="4">
    <source>
        <dbReference type="ARBA" id="ARBA00022741"/>
    </source>
</evidence>
<keyword evidence="11" id="KW-0238">DNA-binding</keyword>
<evidence type="ECO:0000256" key="15">
    <source>
        <dbReference type="SAM" id="Coils"/>
    </source>
</evidence>
<dbReference type="SMART" id="SM00488">
    <property type="entry name" value="DEXDc2"/>
    <property type="match status" value="1"/>
</dbReference>
<comment type="subcellular location">
    <subcellularLocation>
        <location evidence="1">Nucleus</location>
    </subcellularLocation>
</comment>
<dbReference type="SMART" id="SM00491">
    <property type="entry name" value="HELICc2"/>
    <property type="match status" value="1"/>
</dbReference>
<keyword evidence="2" id="KW-0004">4Fe-4S</keyword>
<sequence length="977" mass="109721">SQGRSMAGREKGSLVKIHKIDVEFPYKPYQCQLDYMEKVIQALDTGCDAALESPTGTGKTLSLLCSTLAWIKNMKNNVKPSYSMIPDPKNAVTGASLVPRVFYCSRTHSQLSQVVRELNKTKYMDVKVCTLGSRDQLCVHEQVSKEKDNKTKALKCRNLVAKRSCHYYNQWNAMDMVSLDALYGEQKKVLDIEDLARTAKGHKQCPFFRSRQLQESAELILLPYNYLIDPHLRQTHKIDLKHNIVIFDEAHNLEGVCEESVSTSISTAEVAFVIKELQKGLEALHTRNEEIRTEMDQSEAAFGEGMSKEKKEKEINLSAVADLLEKIFDLEIKMDDLWANGRETEKLECHDGDETKVFAGREMIDMLERAGFRKENAVDYSDLLHRVATFLAEGDENQVAIKDLGHKLLDFGSFLSRVFADSFEAISKRGICDKDVAGANFKVFAVRQNKKITFNYWCMTAGIAMRFLKSRGVHSMIITSGTLAPLEQFTKNLGIPFPFTLQNSHAANSNQVSVLRVLKGPAGHPLNGSYNNRSSYDYMHGVGEGIVKTVENTPHGVLVFFSSYTIMGNCIDKWRERGAAALSIWERIKRRKEIVVEPKSKAELAQVRFTFENAVTKGSGAIFFAVCRGKVSEGIDFADTHSRAVIIVGIPYPPVGEPRVLLKRNYLTECNRADKENMSGAQWYTMEGFRAVNQAIGRVLRHVDDYGVVVLLDSRFCSAPGSSFPRWVQNSFEKIEKTEDITNSLKKFFGRFGVKSTTAPAPTAMSSATEKRNRSIAIEGVKSTIEPQGIRDIASEYTSKPIETKEEEKKTYTLVKGFLNTALSSTPSLPPSSTTLKRALPIIQPPLNPSSFATRPTQSTPQQPPAKKRIVANLKIGEERKEEKKEKKEGEKGEKEGEKGGVDPATVKMMLKEAGLLRPLMPVIVEFKENKNVTILLEKMANIFLPKHHKLFKDSIVFFAESTRPQLMKYLVDRGFH</sequence>
<feature type="region of interest" description="Disordered" evidence="16">
    <location>
        <begin position="843"/>
        <end position="902"/>
    </location>
</feature>
<dbReference type="CDD" id="cd17970">
    <property type="entry name" value="DEAHc_FancJ"/>
    <property type="match status" value="1"/>
</dbReference>
<dbReference type="InterPro" id="IPR057498">
    <property type="entry name" value="Rtel1_ARCH"/>
</dbReference>
<accession>A0AAV5WR17</accession>
<dbReference type="InterPro" id="IPR013020">
    <property type="entry name" value="Rad3/Chl1-like"/>
</dbReference>
<evidence type="ECO:0000256" key="13">
    <source>
        <dbReference type="ARBA" id="ARBA00023235"/>
    </source>
</evidence>
<evidence type="ECO:0000256" key="1">
    <source>
        <dbReference type="ARBA" id="ARBA00004123"/>
    </source>
</evidence>
<evidence type="ECO:0000256" key="6">
    <source>
        <dbReference type="ARBA" id="ARBA00022801"/>
    </source>
</evidence>
<evidence type="ECO:0000313" key="18">
    <source>
        <dbReference type="EMBL" id="GMT33456.1"/>
    </source>
</evidence>
<dbReference type="GO" id="GO:0010569">
    <property type="term" value="P:regulation of double-strand break repair via homologous recombination"/>
    <property type="evidence" value="ECO:0007669"/>
    <property type="project" value="TreeGrafter"/>
</dbReference>
<dbReference type="GO" id="GO:0045910">
    <property type="term" value="P:negative regulation of DNA recombination"/>
    <property type="evidence" value="ECO:0007669"/>
    <property type="project" value="TreeGrafter"/>
</dbReference>
<evidence type="ECO:0000256" key="9">
    <source>
        <dbReference type="ARBA" id="ARBA00023004"/>
    </source>
</evidence>
<name>A0AAV5WR17_9BILA</name>
<dbReference type="InterPro" id="IPR014013">
    <property type="entry name" value="Helic_SF1/SF2_ATP-bd_DinG/Rad3"/>
</dbReference>
<protein>
    <recommendedName>
        <fullName evidence="17">Helicase ATP-binding domain-containing protein</fullName>
    </recommendedName>
</protein>
<keyword evidence="12" id="KW-0234">DNA repair</keyword>
<keyword evidence="19" id="KW-1185">Reference proteome</keyword>
<dbReference type="PANTHER" id="PTHR11472:SF34">
    <property type="entry name" value="REGULATOR OF TELOMERE ELONGATION HELICASE 1"/>
    <property type="match status" value="1"/>
</dbReference>
<dbReference type="InterPro" id="IPR006555">
    <property type="entry name" value="ATP-dep_Helicase_C"/>
</dbReference>
<dbReference type="CDD" id="cd18788">
    <property type="entry name" value="SF2_C_XPD"/>
    <property type="match status" value="1"/>
</dbReference>
<dbReference type="InterPro" id="IPR045028">
    <property type="entry name" value="DinG/Rad3-like"/>
</dbReference>
<dbReference type="GO" id="GO:0003678">
    <property type="term" value="F:DNA helicase activity"/>
    <property type="evidence" value="ECO:0007669"/>
    <property type="project" value="InterPro"/>
</dbReference>
<evidence type="ECO:0000256" key="8">
    <source>
        <dbReference type="ARBA" id="ARBA00022840"/>
    </source>
</evidence>
<dbReference type="GO" id="GO:0005524">
    <property type="term" value="F:ATP binding"/>
    <property type="evidence" value="ECO:0007669"/>
    <property type="project" value="UniProtKB-KW"/>
</dbReference>